<name>A0A8J2Z467_9GAMM</name>
<evidence type="ECO:0000256" key="2">
    <source>
        <dbReference type="ARBA" id="ARBA00022448"/>
    </source>
</evidence>
<accession>A0A8J2Z467</accession>
<comment type="caution">
    <text evidence="9">The sequence shown here is derived from an EMBL/GenBank/DDBJ whole genome shotgun (WGS) entry which is preliminary data.</text>
</comment>
<dbReference type="Proteomes" id="UP000636949">
    <property type="component" value="Unassembled WGS sequence"/>
</dbReference>
<organism evidence="9 10">
    <name type="scientific">Cysteiniphilum litorale</name>
    <dbReference type="NCBI Taxonomy" id="2056700"/>
    <lineage>
        <taxon>Bacteria</taxon>
        <taxon>Pseudomonadati</taxon>
        <taxon>Pseudomonadota</taxon>
        <taxon>Gammaproteobacteria</taxon>
        <taxon>Thiotrichales</taxon>
        <taxon>Fastidiosibacteraceae</taxon>
        <taxon>Cysteiniphilum</taxon>
    </lineage>
</organism>
<keyword evidence="4 7" id="KW-0812">Transmembrane</keyword>
<dbReference type="AlphaFoldDB" id="A0A8J2Z467"/>
<feature type="transmembrane region" description="Helical" evidence="7">
    <location>
        <begin position="89"/>
        <end position="115"/>
    </location>
</feature>
<dbReference type="PANTHER" id="PTHR23517:SF15">
    <property type="entry name" value="PROTON-DEPENDENT OLIGOPEPTIDE FAMILY TRANSPORT PROTEIN"/>
    <property type="match status" value="1"/>
</dbReference>
<feature type="transmembrane region" description="Helical" evidence="7">
    <location>
        <begin position="23"/>
        <end position="42"/>
    </location>
</feature>
<feature type="transmembrane region" description="Helical" evidence="7">
    <location>
        <begin position="326"/>
        <end position="343"/>
    </location>
</feature>
<dbReference type="GO" id="GO:0022857">
    <property type="term" value="F:transmembrane transporter activity"/>
    <property type="evidence" value="ECO:0007669"/>
    <property type="project" value="InterPro"/>
</dbReference>
<feature type="transmembrane region" description="Helical" evidence="7">
    <location>
        <begin position="255"/>
        <end position="275"/>
    </location>
</feature>
<dbReference type="EMBL" id="BMJS01000008">
    <property type="protein sequence ID" value="GGF95312.1"/>
    <property type="molecule type" value="Genomic_DNA"/>
</dbReference>
<feature type="transmembrane region" description="Helical" evidence="7">
    <location>
        <begin position="229"/>
        <end position="246"/>
    </location>
</feature>
<feature type="domain" description="Major facilitator superfamily (MFS) profile" evidence="8">
    <location>
        <begin position="1"/>
        <end position="436"/>
    </location>
</feature>
<feature type="transmembrane region" description="Helical" evidence="7">
    <location>
        <begin position="136"/>
        <end position="161"/>
    </location>
</feature>
<dbReference type="GO" id="GO:0005886">
    <property type="term" value="C:plasma membrane"/>
    <property type="evidence" value="ECO:0007669"/>
    <property type="project" value="UniProtKB-SubCell"/>
</dbReference>
<dbReference type="Gene3D" id="1.20.1250.20">
    <property type="entry name" value="MFS general substrate transporter like domains"/>
    <property type="match status" value="1"/>
</dbReference>
<dbReference type="InterPro" id="IPR020846">
    <property type="entry name" value="MFS_dom"/>
</dbReference>
<comment type="subcellular location">
    <subcellularLocation>
        <location evidence="1">Cell membrane</location>
        <topology evidence="1">Multi-pass membrane protein</topology>
    </subcellularLocation>
</comment>
<keyword evidence="6 7" id="KW-0472">Membrane</keyword>
<evidence type="ECO:0000256" key="1">
    <source>
        <dbReference type="ARBA" id="ARBA00004651"/>
    </source>
</evidence>
<dbReference type="Pfam" id="PF00854">
    <property type="entry name" value="PTR2"/>
    <property type="match status" value="1"/>
</dbReference>
<evidence type="ECO:0000313" key="9">
    <source>
        <dbReference type="EMBL" id="GGF95312.1"/>
    </source>
</evidence>
<evidence type="ECO:0000256" key="5">
    <source>
        <dbReference type="ARBA" id="ARBA00022989"/>
    </source>
</evidence>
<feature type="transmembrane region" description="Helical" evidence="7">
    <location>
        <begin position="379"/>
        <end position="400"/>
    </location>
</feature>
<dbReference type="RefSeq" id="WP_117001965.1">
    <property type="nucleotide sequence ID" value="NZ_BMJS01000008.1"/>
</dbReference>
<evidence type="ECO:0000256" key="3">
    <source>
        <dbReference type="ARBA" id="ARBA00022475"/>
    </source>
</evidence>
<feature type="transmembrane region" description="Helical" evidence="7">
    <location>
        <begin position="349"/>
        <end position="370"/>
    </location>
</feature>
<evidence type="ECO:0000256" key="7">
    <source>
        <dbReference type="SAM" id="Phobius"/>
    </source>
</evidence>
<evidence type="ECO:0000256" key="4">
    <source>
        <dbReference type="ARBA" id="ARBA00022692"/>
    </source>
</evidence>
<keyword evidence="3" id="KW-1003">Cell membrane</keyword>
<proteinExistence type="predicted"/>
<protein>
    <submittedName>
        <fullName evidence="9">MFS transporter</fullName>
    </submittedName>
</protein>
<keyword evidence="10" id="KW-1185">Reference proteome</keyword>
<dbReference type="InterPro" id="IPR050171">
    <property type="entry name" value="MFS_Transporters"/>
</dbReference>
<dbReference type="PROSITE" id="PS50850">
    <property type="entry name" value="MFS"/>
    <property type="match status" value="1"/>
</dbReference>
<keyword evidence="2" id="KW-0813">Transport</keyword>
<feature type="transmembrane region" description="Helical" evidence="7">
    <location>
        <begin position="167"/>
        <end position="185"/>
    </location>
</feature>
<evidence type="ECO:0000259" key="8">
    <source>
        <dbReference type="PROSITE" id="PS50850"/>
    </source>
</evidence>
<feature type="transmembrane region" description="Helical" evidence="7">
    <location>
        <begin position="49"/>
        <end position="69"/>
    </location>
</feature>
<dbReference type="InterPro" id="IPR000109">
    <property type="entry name" value="POT_fam"/>
</dbReference>
<dbReference type="PANTHER" id="PTHR23517">
    <property type="entry name" value="RESISTANCE PROTEIN MDTM, PUTATIVE-RELATED-RELATED"/>
    <property type="match status" value="1"/>
</dbReference>
<dbReference type="SUPFAM" id="SSF103473">
    <property type="entry name" value="MFS general substrate transporter"/>
    <property type="match status" value="1"/>
</dbReference>
<evidence type="ECO:0000313" key="10">
    <source>
        <dbReference type="Proteomes" id="UP000636949"/>
    </source>
</evidence>
<reference evidence="9" key="2">
    <citation type="submission" date="2020-09" db="EMBL/GenBank/DDBJ databases">
        <authorList>
            <person name="Sun Q."/>
            <person name="Zhou Y."/>
        </authorList>
    </citation>
    <scope>NUCLEOTIDE SEQUENCE</scope>
    <source>
        <strain evidence="9">CGMCC 1.15758</strain>
    </source>
</reference>
<dbReference type="OrthoDB" id="9772725at2"/>
<keyword evidence="5 7" id="KW-1133">Transmembrane helix</keyword>
<sequence length="442" mass="47979">MHSKDLTRFGRWNLYQVEVIERFSWSALSGILVAYLMAVFGVDNKYAYLLYAGTSGMTYAIMVLGGYLADSFGAKRMVYIGLFTKGVGFLILALSTHLSMAIFALSVIAVGIGLFKAAPSALLAQVTKLGEESKNFTALYMSINIGSVIAKLTLMLVAFAFIDYVSLFWISTISSFLVILTFYLMRHTLKDVSTAGGAKKFDKNQMKYIAVIIPVLSIIVSMILSFKTLLTIITIVVAVIAMLYLFKLALKIPSVWAVIALMFIIAPFNIVYVQLYTSFLSEAKANVGEVLGQLMLVLNPLTIVVFGSIFLGVYKRFAIHDFYKMAIGTLLIALSCGIISNWNGGTGLVLTYIVNAIGELLVSAIGLGVVARYMPKSKVGIGTGIFFLMLAVWNVAGGYIASMTVDYSTQTVAALISSVAIVVAVIIAVGTYIWSKKDKKSA</sequence>
<feature type="transmembrane region" description="Helical" evidence="7">
    <location>
        <begin position="206"/>
        <end position="223"/>
    </location>
</feature>
<feature type="transmembrane region" description="Helical" evidence="7">
    <location>
        <begin position="295"/>
        <end position="314"/>
    </location>
</feature>
<reference evidence="9" key="1">
    <citation type="journal article" date="2014" name="Int. J. Syst. Evol. Microbiol.">
        <title>Complete genome sequence of Corynebacterium casei LMG S-19264T (=DSM 44701T), isolated from a smear-ripened cheese.</title>
        <authorList>
            <consortium name="US DOE Joint Genome Institute (JGI-PGF)"/>
            <person name="Walter F."/>
            <person name="Albersmeier A."/>
            <person name="Kalinowski J."/>
            <person name="Ruckert C."/>
        </authorList>
    </citation>
    <scope>NUCLEOTIDE SEQUENCE</scope>
    <source>
        <strain evidence="9">CGMCC 1.15758</strain>
    </source>
</reference>
<feature type="transmembrane region" description="Helical" evidence="7">
    <location>
        <begin position="412"/>
        <end position="434"/>
    </location>
</feature>
<dbReference type="InterPro" id="IPR036259">
    <property type="entry name" value="MFS_trans_sf"/>
</dbReference>
<evidence type="ECO:0000256" key="6">
    <source>
        <dbReference type="ARBA" id="ARBA00023136"/>
    </source>
</evidence>
<gene>
    <name evidence="9" type="ORF">GCM10010995_10660</name>
</gene>